<dbReference type="InterPro" id="IPR005225">
    <property type="entry name" value="Small_GTP-bd"/>
</dbReference>
<dbReference type="CDD" id="cd03692">
    <property type="entry name" value="mtIF2_IVc"/>
    <property type="match status" value="1"/>
</dbReference>
<evidence type="ECO:0000256" key="1">
    <source>
        <dbReference type="ARBA" id="ARBA00007733"/>
    </source>
</evidence>
<keyword evidence="12" id="KW-1185">Reference proteome</keyword>
<dbReference type="Gene3D" id="3.40.50.300">
    <property type="entry name" value="P-loop containing nucleotide triphosphate hydrolases"/>
    <property type="match status" value="1"/>
</dbReference>
<dbReference type="CDD" id="cd01887">
    <property type="entry name" value="IF2_eIF5B"/>
    <property type="match status" value="1"/>
</dbReference>
<evidence type="ECO:0000256" key="6">
    <source>
        <dbReference type="ARBA" id="ARBA00023134"/>
    </source>
</evidence>
<dbReference type="SUPFAM" id="SSF52540">
    <property type="entry name" value="P-loop containing nucleoside triphosphate hydrolases"/>
    <property type="match status" value="1"/>
</dbReference>
<evidence type="ECO:0000256" key="7">
    <source>
        <dbReference type="ARBA" id="ARBA00025162"/>
    </source>
</evidence>
<keyword evidence="5 8" id="KW-0648">Protein biosynthesis</keyword>
<proteinExistence type="inferred from homology"/>
<dbReference type="PROSITE" id="PS51722">
    <property type="entry name" value="G_TR_2"/>
    <property type="match status" value="1"/>
</dbReference>
<dbReference type="AlphaFoldDB" id="A0A7G1G601"/>
<comment type="subcellular location">
    <subcellularLocation>
        <location evidence="8">Cytoplasm</location>
    </subcellularLocation>
</comment>
<evidence type="ECO:0000256" key="2">
    <source>
        <dbReference type="ARBA" id="ARBA00020675"/>
    </source>
</evidence>
<comment type="caution">
    <text evidence="8">Lacks conserved residue(s) required for the propagation of feature annotation.</text>
</comment>
<dbReference type="InterPro" id="IPR044145">
    <property type="entry name" value="IF2_II"/>
</dbReference>
<dbReference type="Gene3D" id="3.40.50.10050">
    <property type="entry name" value="Translation initiation factor IF- 2, domain 3"/>
    <property type="match status" value="1"/>
</dbReference>
<protein>
    <recommendedName>
        <fullName evidence="2 8">Translation initiation factor IF-2</fullName>
    </recommendedName>
</protein>
<keyword evidence="3 8" id="KW-0396">Initiation factor</keyword>
<dbReference type="InterPro" id="IPR027417">
    <property type="entry name" value="P-loop_NTPase"/>
</dbReference>
<dbReference type="Proteomes" id="UP000516361">
    <property type="component" value="Chromosome"/>
</dbReference>
<evidence type="ECO:0000313" key="12">
    <source>
        <dbReference type="Proteomes" id="UP000516361"/>
    </source>
</evidence>
<dbReference type="SUPFAM" id="SSF50447">
    <property type="entry name" value="Translation proteins"/>
    <property type="match status" value="2"/>
</dbReference>
<feature type="binding site" evidence="8">
    <location>
        <begin position="259"/>
        <end position="263"/>
    </location>
    <ligand>
        <name>GTP</name>
        <dbReference type="ChEBI" id="CHEBI:37565"/>
    </ligand>
</feature>
<dbReference type="CDD" id="cd03702">
    <property type="entry name" value="IF2_mtIF2_II"/>
    <property type="match status" value="1"/>
</dbReference>
<dbReference type="Pfam" id="PF11987">
    <property type="entry name" value="IF-2"/>
    <property type="match status" value="1"/>
</dbReference>
<keyword evidence="4 8" id="KW-0547">Nucleotide-binding</keyword>
<feature type="binding site" evidence="8">
    <location>
        <begin position="313"/>
        <end position="316"/>
    </location>
    <ligand>
        <name>GTP</name>
        <dbReference type="ChEBI" id="CHEBI:37565"/>
    </ligand>
</feature>
<dbReference type="FunCoup" id="A0A7G1G601">
    <property type="interactions" value="394"/>
</dbReference>
<dbReference type="FunFam" id="2.40.30.10:FF:000008">
    <property type="entry name" value="Translation initiation factor IF-2"/>
    <property type="match status" value="1"/>
</dbReference>
<dbReference type="InterPro" id="IPR000178">
    <property type="entry name" value="TF_IF2_bacterial-like"/>
</dbReference>
<dbReference type="PANTHER" id="PTHR43381">
    <property type="entry name" value="TRANSLATION INITIATION FACTOR IF-2-RELATED"/>
    <property type="match status" value="1"/>
</dbReference>
<evidence type="ECO:0000256" key="8">
    <source>
        <dbReference type="HAMAP-Rule" id="MF_00100"/>
    </source>
</evidence>
<feature type="binding site" evidence="8">
    <location>
        <begin position="213"/>
        <end position="220"/>
    </location>
    <ligand>
        <name>GTP</name>
        <dbReference type="ChEBI" id="CHEBI:37565"/>
    </ligand>
</feature>
<dbReference type="FunFam" id="3.40.50.300:FF:000019">
    <property type="entry name" value="Translation initiation factor IF-2"/>
    <property type="match status" value="1"/>
</dbReference>
<dbReference type="Pfam" id="PF22042">
    <property type="entry name" value="EF-G_D2"/>
    <property type="match status" value="1"/>
</dbReference>
<evidence type="ECO:0000313" key="11">
    <source>
        <dbReference type="EMBL" id="BBE30267.1"/>
    </source>
</evidence>
<dbReference type="InParanoid" id="A0A7G1G601"/>
<dbReference type="Pfam" id="PF04760">
    <property type="entry name" value="IF2_N"/>
    <property type="match status" value="2"/>
</dbReference>
<dbReference type="HAMAP" id="MF_00100_B">
    <property type="entry name" value="IF_2_B"/>
    <property type="match status" value="1"/>
</dbReference>
<dbReference type="Gene3D" id="1.10.10.2480">
    <property type="match status" value="1"/>
</dbReference>
<gene>
    <name evidence="8 11" type="primary">infB</name>
    <name evidence="11" type="ORF">OSSY52_04080</name>
</gene>
<evidence type="ECO:0000256" key="3">
    <source>
        <dbReference type="ARBA" id="ARBA00022540"/>
    </source>
</evidence>
<dbReference type="InterPro" id="IPR009000">
    <property type="entry name" value="Transl_B-barrel_sf"/>
</dbReference>
<dbReference type="InterPro" id="IPR053905">
    <property type="entry name" value="EF-G-like_DII"/>
</dbReference>
<dbReference type="SUPFAM" id="SSF52156">
    <property type="entry name" value="Initiation factor IF2/eIF5b, domain 3"/>
    <property type="match status" value="1"/>
</dbReference>
<dbReference type="GO" id="GO:0005829">
    <property type="term" value="C:cytosol"/>
    <property type="evidence" value="ECO:0007669"/>
    <property type="project" value="TreeGrafter"/>
</dbReference>
<dbReference type="RefSeq" id="WP_190615383.1">
    <property type="nucleotide sequence ID" value="NZ_AP018712.1"/>
</dbReference>
<keyword evidence="6 8" id="KW-0342">GTP-binding</keyword>
<dbReference type="PANTHER" id="PTHR43381:SF5">
    <property type="entry name" value="TR-TYPE G DOMAIN-CONTAINING PROTEIN"/>
    <property type="match status" value="1"/>
</dbReference>
<evidence type="ECO:0000259" key="10">
    <source>
        <dbReference type="PROSITE" id="PS51722"/>
    </source>
</evidence>
<dbReference type="InterPro" id="IPR036925">
    <property type="entry name" value="TIF_IF2_dom3_sf"/>
</dbReference>
<dbReference type="InterPro" id="IPR015760">
    <property type="entry name" value="TIF_IF2"/>
</dbReference>
<comment type="function">
    <text evidence="7 8 9">One of the essential components for the initiation of protein synthesis. Protects formylmethionyl-tRNA from spontaneous hydrolysis and promotes its binding to the 30S ribosomal subunits. Also involved in the hydrolysis of GTP during the formation of the 70S ribosomal complex.</text>
</comment>
<dbReference type="InterPro" id="IPR000795">
    <property type="entry name" value="T_Tr_GTP-bd_dom"/>
</dbReference>
<evidence type="ECO:0000256" key="4">
    <source>
        <dbReference type="ARBA" id="ARBA00022741"/>
    </source>
</evidence>
<name>A0A7G1G601_9BACT</name>
<comment type="similarity">
    <text evidence="1 8 9">Belongs to the TRAFAC class translation factor GTPase superfamily. Classic translation factor GTPase family. IF-2 subfamily.</text>
</comment>
<evidence type="ECO:0000256" key="5">
    <source>
        <dbReference type="ARBA" id="ARBA00022917"/>
    </source>
</evidence>
<accession>A0A7G1G601</accession>
<dbReference type="InterPro" id="IPR006847">
    <property type="entry name" value="IF2_N"/>
</dbReference>
<feature type="domain" description="Tr-type G" evidence="10">
    <location>
        <begin position="204"/>
        <end position="372"/>
    </location>
</feature>
<evidence type="ECO:0000256" key="9">
    <source>
        <dbReference type="RuleBase" id="RU000644"/>
    </source>
</evidence>
<dbReference type="Gene3D" id="2.40.30.10">
    <property type="entry name" value="Translation factors"/>
    <property type="match status" value="2"/>
</dbReference>
<dbReference type="EMBL" id="AP018712">
    <property type="protein sequence ID" value="BBE30267.1"/>
    <property type="molecule type" value="Genomic_DNA"/>
</dbReference>
<dbReference type="InterPro" id="IPR023115">
    <property type="entry name" value="TIF_IF2_dom3"/>
</dbReference>
<organism evidence="11 12">
    <name type="scientific">Tepiditoga spiralis</name>
    <dbReference type="NCBI Taxonomy" id="2108365"/>
    <lineage>
        <taxon>Bacteria</taxon>
        <taxon>Thermotogati</taxon>
        <taxon>Thermotogota</taxon>
        <taxon>Thermotogae</taxon>
        <taxon>Petrotogales</taxon>
        <taxon>Petrotogaceae</taxon>
        <taxon>Tepiditoga</taxon>
    </lineage>
</organism>
<dbReference type="Pfam" id="PF00009">
    <property type="entry name" value="GTP_EFTU"/>
    <property type="match status" value="1"/>
</dbReference>
<dbReference type="FunFam" id="2.40.30.10:FF:000054">
    <property type="entry name" value="Translation initiation factor IF-2"/>
    <property type="match status" value="1"/>
</dbReference>
<dbReference type="GO" id="GO:0005525">
    <property type="term" value="F:GTP binding"/>
    <property type="evidence" value="ECO:0007669"/>
    <property type="project" value="UniProtKB-KW"/>
</dbReference>
<dbReference type="GO" id="GO:0003743">
    <property type="term" value="F:translation initiation factor activity"/>
    <property type="evidence" value="ECO:0007669"/>
    <property type="project" value="UniProtKB-UniRule"/>
</dbReference>
<dbReference type="GO" id="GO:0003924">
    <property type="term" value="F:GTPase activity"/>
    <property type="evidence" value="ECO:0007669"/>
    <property type="project" value="UniProtKB-UniRule"/>
</dbReference>
<sequence>MSKTRVYELAKELNISTKELMNYLEKELGLEIKSHMSTLDEDSIETIKEFYNSTKKKSNDNKKKIPNKNNSKVISNKNKIIKNEVKENKEIKEAKNETKKESSKEDNIKEIILSSNELKLDLLAKKLHKNQGDLIKSMFMKGIMIKPNQDLNIEIAEEIAMNFNYILTINDDEQTKPTETKQEKDILKERWEKIYSEKKDKFKDRAPVVTVMGHVDHGKTTLLDHIRKTQVADKEAGGITQSIGAYQTVYNGKKITFIDTPGHEAFTEMRARGAQSTDIVILIVAADDGVMPQTIEAYNHAKDAGVPIIVAINKVDKPNANVELTKQQLVAKLNLIPEDWGGDAITVPISAKSGMGVDDLLEMVLLVSEMQEIKCYPKGNARAIIIESKLDKFLGPVATVIVKDGILKNGDFFVAGSTFGKVRRLIDSNGKTIKQAGPSTPVQILGFDEVPSMHSILYAVNTLDEAREISSIAKEKEESKSKQKKHVKLEDFMNMMKENQKKILNIILKAGTYGEIEALKNSISKLKNSDIDIEIVHAGIGAITTSDVMLASASNAVILGFRVKADSKTLKMADKEEIQIKRYDIIFNLIDELKKALQGMLEPEEKEEITGSGKIKEVFKIKKVGNIAGIQLTDGYVSAEGRVRIYREGKLIQDVEIETLQHYKDIVKSVSAPQECGIKFVNFNDFNSGDELEFYKYIQIERTLNFNSKK</sequence>
<dbReference type="NCBIfam" id="TIGR00487">
    <property type="entry name" value="IF-2"/>
    <property type="match status" value="1"/>
</dbReference>
<dbReference type="NCBIfam" id="TIGR00231">
    <property type="entry name" value="small_GTP"/>
    <property type="match status" value="1"/>
</dbReference>
<dbReference type="KEGG" id="ocy:OSSY52_04080"/>
<dbReference type="FunFam" id="3.40.50.10050:FF:000001">
    <property type="entry name" value="Translation initiation factor IF-2"/>
    <property type="match status" value="1"/>
</dbReference>
<reference evidence="11 12" key="1">
    <citation type="submission" date="2018-06" db="EMBL/GenBank/DDBJ databases">
        <title>Genome sequencing of Oceanotoga sp. sy52.</title>
        <authorList>
            <person name="Mori K."/>
        </authorList>
    </citation>
    <scope>NUCLEOTIDE SEQUENCE [LARGE SCALE GENOMIC DNA]</scope>
    <source>
        <strain evidence="12">sy52</strain>
    </source>
</reference>
<keyword evidence="8" id="KW-0963">Cytoplasm</keyword>